<evidence type="ECO:0000313" key="2">
    <source>
        <dbReference type="Proteomes" id="UP000046393"/>
    </source>
</evidence>
<evidence type="ECO:0000259" key="1">
    <source>
        <dbReference type="PROSITE" id="PS50011"/>
    </source>
</evidence>
<organism evidence="2 3">
    <name type="scientific">Syphacia muris</name>
    <dbReference type="NCBI Taxonomy" id="451379"/>
    <lineage>
        <taxon>Eukaryota</taxon>
        <taxon>Metazoa</taxon>
        <taxon>Ecdysozoa</taxon>
        <taxon>Nematoda</taxon>
        <taxon>Chromadorea</taxon>
        <taxon>Rhabditida</taxon>
        <taxon>Spirurina</taxon>
        <taxon>Oxyuridomorpha</taxon>
        <taxon>Oxyuroidea</taxon>
        <taxon>Oxyuridae</taxon>
        <taxon>Syphacia</taxon>
    </lineage>
</organism>
<dbReference type="InterPro" id="IPR000719">
    <property type="entry name" value="Prot_kinase_dom"/>
</dbReference>
<reference evidence="3" key="1">
    <citation type="submission" date="2017-02" db="UniProtKB">
        <authorList>
            <consortium name="WormBaseParasite"/>
        </authorList>
    </citation>
    <scope>IDENTIFICATION</scope>
</reference>
<dbReference type="WBParaSite" id="SMUV_0000546601-mRNA-1">
    <property type="protein sequence ID" value="SMUV_0000546601-mRNA-1"/>
    <property type="gene ID" value="SMUV_0000546601"/>
</dbReference>
<name>A0A0N5ALP1_9BILA</name>
<proteinExistence type="predicted"/>
<evidence type="ECO:0000313" key="3">
    <source>
        <dbReference type="WBParaSite" id="SMUV_0000546601-mRNA-1"/>
    </source>
</evidence>
<dbReference type="PANTHER" id="PTHR24359:SF1">
    <property type="entry name" value="INHIBITOR OF NUCLEAR FACTOR KAPPA-B KINASE EPSILON SUBUNIT HOMOLOG 1-RELATED"/>
    <property type="match status" value="1"/>
</dbReference>
<dbReference type="PROSITE" id="PS50011">
    <property type="entry name" value="PROTEIN_KINASE_DOM"/>
    <property type="match status" value="1"/>
</dbReference>
<dbReference type="STRING" id="451379.A0A0N5ALP1"/>
<sequence length="352" mass="41142">MDPIKKVNIDEVYDVYKQIAFGIKMTSFQISLGRFGQLKLAENRSAKCKIALKYFPANQTKQIDFLREYNCSFFLSPHPNVIDTYEGMYQAHDESAFFFVQEICPGITLKEAIENASAGIGEAATRSVMEKILSAVEFMHNKNLVHRNIRAENILIFDPKEFSKVKLTNFGLARKVDSTVKYQEYVNNYHAPELCETVVNEVFTVNKAIDIWALGIIFYYCLKGKFPWQKATIMCKPYWEWEQWIKRKNPQLPKRWEPFSEKALKLLKKTLNPKYKDRWMAKDVRKLILKEKLLKTQKSKDDDYNYYPKVKISPKENSKKGKRKSVIHQWISATLNTMAEISEQVVSARDDL</sequence>
<dbReference type="GO" id="GO:0004674">
    <property type="term" value="F:protein serine/threonine kinase activity"/>
    <property type="evidence" value="ECO:0007669"/>
    <property type="project" value="TreeGrafter"/>
</dbReference>
<feature type="domain" description="Protein kinase" evidence="1">
    <location>
        <begin position="24"/>
        <end position="294"/>
    </location>
</feature>
<dbReference type="Gene3D" id="1.10.510.10">
    <property type="entry name" value="Transferase(Phosphotransferase) domain 1"/>
    <property type="match status" value="1"/>
</dbReference>
<dbReference type="InterPro" id="IPR011009">
    <property type="entry name" value="Kinase-like_dom_sf"/>
</dbReference>
<accession>A0A0N5ALP1</accession>
<dbReference type="AlphaFoldDB" id="A0A0N5ALP1"/>
<dbReference type="Proteomes" id="UP000046393">
    <property type="component" value="Unplaced"/>
</dbReference>
<dbReference type="Pfam" id="PF00069">
    <property type="entry name" value="Pkinase"/>
    <property type="match status" value="1"/>
</dbReference>
<keyword evidence="2" id="KW-1185">Reference proteome</keyword>
<protein>
    <submittedName>
        <fullName evidence="3">Protein kinase domain-containing protein</fullName>
    </submittedName>
</protein>
<dbReference type="PANTHER" id="PTHR24359">
    <property type="entry name" value="SERINE/THREONINE-PROTEIN KINASE SBK1"/>
    <property type="match status" value="1"/>
</dbReference>
<dbReference type="SUPFAM" id="SSF56112">
    <property type="entry name" value="Protein kinase-like (PK-like)"/>
    <property type="match status" value="1"/>
</dbReference>
<dbReference type="GO" id="GO:0005524">
    <property type="term" value="F:ATP binding"/>
    <property type="evidence" value="ECO:0007669"/>
    <property type="project" value="InterPro"/>
</dbReference>